<protein>
    <submittedName>
        <fullName evidence="2">Transposase</fullName>
    </submittedName>
</protein>
<dbReference type="RefSeq" id="WP_216548592.1">
    <property type="nucleotide sequence ID" value="NZ_JAHLQO010000002.1"/>
</dbReference>
<proteinExistence type="predicted"/>
<accession>A0ABS6FGZ9</accession>
<sequence>MTVYARKQSESDIYHIYVRGNNFENIFKDKNDKNKYLDFVIQVKEKFNLEIYAYAIMDNHLHLLIKVDYENLSKSMKYIQQSYTYYFNKKYNRKGRIFESRFQSKPCKDDVYLTELVKYIHLNPKTAGLSEQYTYQFTSHRDYINLDSSFVDINFVLTFLSEDIYKAREIHFNLLDLPYKYSGKDIYE</sequence>
<name>A0ABS6FGZ9_9FIRM</name>
<dbReference type="PANTHER" id="PTHR34322:SF2">
    <property type="entry name" value="TRANSPOSASE IS200-LIKE DOMAIN-CONTAINING PROTEIN"/>
    <property type="match status" value="1"/>
</dbReference>
<comment type="caution">
    <text evidence="2">The sequence shown here is derived from an EMBL/GenBank/DDBJ whole genome shotgun (WGS) entry which is preliminary data.</text>
</comment>
<dbReference type="SMART" id="SM01321">
    <property type="entry name" value="Y1_Tnp"/>
    <property type="match status" value="1"/>
</dbReference>
<feature type="domain" description="Transposase IS200-like" evidence="1">
    <location>
        <begin position="9"/>
        <end position="123"/>
    </location>
</feature>
<organism evidence="2 3">
    <name type="scientific">Peptoniphilus ovalis</name>
    <dbReference type="NCBI Taxonomy" id="2841503"/>
    <lineage>
        <taxon>Bacteria</taxon>
        <taxon>Bacillati</taxon>
        <taxon>Bacillota</taxon>
        <taxon>Tissierellia</taxon>
        <taxon>Tissierellales</taxon>
        <taxon>Peptoniphilaceae</taxon>
        <taxon>Peptoniphilus</taxon>
    </lineage>
</organism>
<dbReference type="InterPro" id="IPR002686">
    <property type="entry name" value="Transposase_17"/>
</dbReference>
<reference evidence="2 3" key="1">
    <citation type="submission" date="2021-06" db="EMBL/GenBank/DDBJ databases">
        <authorList>
            <person name="Sun Q."/>
            <person name="Li D."/>
        </authorList>
    </citation>
    <scope>NUCLEOTIDE SEQUENCE [LARGE SCALE GENOMIC DNA]</scope>
    <source>
        <strain evidence="2 3">MSJ-1</strain>
    </source>
</reference>
<dbReference type="Proteomes" id="UP000783742">
    <property type="component" value="Unassembled WGS sequence"/>
</dbReference>
<dbReference type="EMBL" id="JAHLQO010000002">
    <property type="protein sequence ID" value="MBU5668743.1"/>
    <property type="molecule type" value="Genomic_DNA"/>
</dbReference>
<dbReference type="Pfam" id="PF01797">
    <property type="entry name" value="Y1_Tnp"/>
    <property type="match status" value="1"/>
</dbReference>
<dbReference type="PANTHER" id="PTHR34322">
    <property type="entry name" value="TRANSPOSASE, Y1_TNP DOMAIN-CONTAINING"/>
    <property type="match status" value="1"/>
</dbReference>
<evidence type="ECO:0000313" key="2">
    <source>
        <dbReference type="EMBL" id="MBU5668743.1"/>
    </source>
</evidence>
<gene>
    <name evidence="2" type="ORF">KQI68_02695</name>
</gene>
<evidence type="ECO:0000259" key="1">
    <source>
        <dbReference type="SMART" id="SM01321"/>
    </source>
</evidence>
<evidence type="ECO:0000313" key="3">
    <source>
        <dbReference type="Proteomes" id="UP000783742"/>
    </source>
</evidence>
<keyword evidence="3" id="KW-1185">Reference proteome</keyword>